<dbReference type="EMBL" id="JBHMDO010000041">
    <property type="protein sequence ID" value="MFB9329284.1"/>
    <property type="molecule type" value="Genomic_DNA"/>
</dbReference>
<comment type="caution">
    <text evidence="3">The sequence shown here is derived from an EMBL/GenBank/DDBJ whole genome shotgun (WGS) entry which is preliminary data.</text>
</comment>
<protein>
    <submittedName>
        <fullName evidence="3">STM3941 family protein</fullName>
    </submittedName>
</protein>
<evidence type="ECO:0000313" key="4">
    <source>
        <dbReference type="Proteomes" id="UP001589747"/>
    </source>
</evidence>
<dbReference type="PROSITE" id="PS51257">
    <property type="entry name" value="PROKAR_LIPOPROTEIN"/>
    <property type="match status" value="1"/>
</dbReference>
<keyword evidence="2" id="KW-1133">Transmembrane helix</keyword>
<dbReference type="Proteomes" id="UP001589747">
    <property type="component" value="Unassembled WGS sequence"/>
</dbReference>
<gene>
    <name evidence="3" type="ORF">ACFFSY_25390</name>
</gene>
<feature type="compositionally biased region" description="Acidic residues" evidence="1">
    <location>
        <begin position="174"/>
        <end position="196"/>
    </location>
</feature>
<proteinExistence type="predicted"/>
<accession>A0ABV5KVP6</accession>
<keyword evidence="2" id="KW-0472">Membrane</keyword>
<feature type="region of interest" description="Disordered" evidence="1">
    <location>
        <begin position="172"/>
        <end position="196"/>
    </location>
</feature>
<dbReference type="NCBIfam" id="NF041635">
    <property type="entry name" value="STM3941_fam"/>
    <property type="match status" value="1"/>
</dbReference>
<sequence length="196" mass="22161">MHRADDERSVALYPAKAKTGSLTLAAALFVATGCSMIASDEVLIRLFGLLCVLFFGGCFIYLAYRMFNRQPSLLIDDEGVTDNSSYVGGGRLAWQDIVSIQLYDFMGQRMIGLTLRDPRALYDRQGRFKRLLLKANKGLVHAQVNIPQSALAIPLEQVYDMLLERWHLHVEPELPGDEEEEEEEEDGSGDEEEKYR</sequence>
<evidence type="ECO:0000256" key="1">
    <source>
        <dbReference type="SAM" id="MobiDB-lite"/>
    </source>
</evidence>
<feature type="transmembrane region" description="Helical" evidence="2">
    <location>
        <begin position="21"/>
        <end position="38"/>
    </location>
</feature>
<feature type="transmembrane region" description="Helical" evidence="2">
    <location>
        <begin position="44"/>
        <end position="64"/>
    </location>
</feature>
<reference evidence="3 4" key="1">
    <citation type="submission" date="2024-09" db="EMBL/GenBank/DDBJ databases">
        <authorList>
            <person name="Sun Q."/>
            <person name="Mori K."/>
        </authorList>
    </citation>
    <scope>NUCLEOTIDE SEQUENCE [LARGE SCALE GENOMIC DNA]</scope>
    <source>
        <strain evidence="3 4">TISTR 2452</strain>
    </source>
</reference>
<name>A0ABV5KVP6_9BACL</name>
<keyword evidence="2" id="KW-0812">Transmembrane</keyword>
<dbReference type="InterPro" id="IPR048136">
    <property type="entry name" value="STM3941-like"/>
</dbReference>
<evidence type="ECO:0000313" key="3">
    <source>
        <dbReference type="EMBL" id="MFB9329284.1"/>
    </source>
</evidence>
<dbReference type="RefSeq" id="WP_377499409.1">
    <property type="nucleotide sequence ID" value="NZ_JBHMDO010000041.1"/>
</dbReference>
<keyword evidence="4" id="KW-1185">Reference proteome</keyword>
<evidence type="ECO:0000256" key="2">
    <source>
        <dbReference type="SAM" id="Phobius"/>
    </source>
</evidence>
<organism evidence="3 4">
    <name type="scientific">Paenibacillus aurantiacus</name>
    <dbReference type="NCBI Taxonomy" id="1936118"/>
    <lineage>
        <taxon>Bacteria</taxon>
        <taxon>Bacillati</taxon>
        <taxon>Bacillota</taxon>
        <taxon>Bacilli</taxon>
        <taxon>Bacillales</taxon>
        <taxon>Paenibacillaceae</taxon>
        <taxon>Paenibacillus</taxon>
    </lineage>
</organism>